<dbReference type="InterPro" id="IPR023404">
    <property type="entry name" value="rSAM_horseshoe"/>
</dbReference>
<dbReference type="PANTHER" id="PTHR13932:SF5">
    <property type="entry name" value="RADICAL S-ADENOSYL METHIONINE DOMAIN-CONTAINING PROTEIN 1, MITOCHONDRIAL"/>
    <property type="match status" value="1"/>
</dbReference>
<evidence type="ECO:0000256" key="1">
    <source>
        <dbReference type="ARBA" id="ARBA00006100"/>
    </source>
</evidence>
<dbReference type="InterPro" id="IPR006638">
    <property type="entry name" value="Elp3/MiaA/NifB-like_rSAM"/>
</dbReference>
<dbReference type="KEGG" id="thyd:TTHT_0781"/>
<organism evidence="4 5">
    <name type="scientific">Thermotomaculum hydrothermale</name>
    <dbReference type="NCBI Taxonomy" id="981385"/>
    <lineage>
        <taxon>Bacteria</taxon>
        <taxon>Pseudomonadati</taxon>
        <taxon>Acidobacteriota</taxon>
        <taxon>Holophagae</taxon>
        <taxon>Thermotomaculales</taxon>
        <taxon>Thermotomaculaceae</taxon>
        <taxon>Thermotomaculum</taxon>
    </lineage>
</organism>
<dbReference type="GO" id="GO:0005737">
    <property type="term" value="C:cytoplasm"/>
    <property type="evidence" value="ECO:0007669"/>
    <property type="project" value="UniProtKB-SubCell"/>
</dbReference>
<dbReference type="PANTHER" id="PTHR13932">
    <property type="entry name" value="COPROPORPHYRINIGEN III OXIDASE"/>
    <property type="match status" value="1"/>
</dbReference>
<reference evidence="4 5" key="1">
    <citation type="journal article" date="2012" name="Extremophiles">
        <title>Thermotomaculum hydrothermale gen. nov., sp. nov., a novel heterotrophic thermophile within the phylum Acidobacteria from a deep-sea hydrothermal vent chimney in the Southern Okinawa Trough.</title>
        <authorList>
            <person name="Izumi H."/>
            <person name="Nunoura T."/>
            <person name="Miyazaki M."/>
            <person name="Mino S."/>
            <person name="Toki T."/>
            <person name="Takai K."/>
            <person name="Sako Y."/>
            <person name="Sawabe T."/>
            <person name="Nakagawa S."/>
        </authorList>
    </citation>
    <scope>NUCLEOTIDE SEQUENCE [LARGE SCALE GENOMIC DNA]</scope>
    <source>
        <strain evidence="4 5">AC55</strain>
    </source>
</reference>
<keyword evidence="2" id="KW-0349">Heme</keyword>
<dbReference type="SFLD" id="SFLDG01065">
    <property type="entry name" value="anaerobic_coproporphyrinogen-I"/>
    <property type="match status" value="1"/>
</dbReference>
<sequence>MEIKNNFQGLYVHIPYCIQRCKYCSFYSRTGKIEEDKYLNSLTNHFNFLIEKFDFVPRFETLYFGGGTPSLMSLNFFESFLVNLNRFMDISNFKEITIEANPETLTQDYLKGLKGLGVNRISIGVQSTDDNILKKLNRVHNSKKAVDSVELALRYFNNVSVDFIIGIKGQEEKSVKEIFNFPLLDELKHISVYMLEGDKNIHLKADDDFSALLYKNTIDFLGSKGFYQYEISNFAKNGFQSLHNSLYWTGNNYLGIGVSAHSYKYTKENKKGKRFSELPDYNNFVKSNFKAEVINLEFEDLVKEFFMLGLRMKKGVDRNEFKDKWGVDPFDYFKPVIEKFIEFFIFDGNRISLTIDGFLLSNEIFEEIIF</sequence>
<keyword evidence="2" id="KW-0143">Chaperone</keyword>
<feature type="domain" description="Radical SAM core" evidence="3">
    <location>
        <begin position="2"/>
        <end position="224"/>
    </location>
</feature>
<evidence type="ECO:0000256" key="2">
    <source>
        <dbReference type="RuleBase" id="RU364116"/>
    </source>
</evidence>
<keyword evidence="2" id="KW-0963">Cytoplasm</keyword>
<dbReference type="PROSITE" id="PS51918">
    <property type="entry name" value="RADICAL_SAM"/>
    <property type="match status" value="1"/>
</dbReference>
<proteinExistence type="inferred from homology"/>
<dbReference type="EMBL" id="AP017470">
    <property type="protein sequence ID" value="BBB32347.1"/>
    <property type="molecule type" value="Genomic_DNA"/>
</dbReference>
<dbReference type="AlphaFoldDB" id="A0A7R6PLM4"/>
<keyword evidence="4" id="KW-0560">Oxidoreductase</keyword>
<dbReference type="Pfam" id="PF06969">
    <property type="entry name" value="HemN_C"/>
    <property type="match status" value="1"/>
</dbReference>
<dbReference type="GO" id="GO:0006779">
    <property type="term" value="P:porphyrin-containing compound biosynthetic process"/>
    <property type="evidence" value="ECO:0007669"/>
    <property type="project" value="InterPro"/>
</dbReference>
<evidence type="ECO:0000259" key="3">
    <source>
        <dbReference type="PROSITE" id="PS51918"/>
    </source>
</evidence>
<dbReference type="InterPro" id="IPR058240">
    <property type="entry name" value="rSAM_sf"/>
</dbReference>
<gene>
    <name evidence="4" type="primary">hemN</name>
    <name evidence="4" type="ORF">TTHT_0781</name>
</gene>
<keyword evidence="2" id="KW-0411">Iron-sulfur</keyword>
<name>A0A7R6PLM4_9BACT</name>
<dbReference type="Pfam" id="PF04055">
    <property type="entry name" value="Radical_SAM"/>
    <property type="match status" value="1"/>
</dbReference>
<dbReference type="InterPro" id="IPR010723">
    <property type="entry name" value="HemN_C"/>
</dbReference>
<dbReference type="InterPro" id="IPR007197">
    <property type="entry name" value="rSAM"/>
</dbReference>
<comment type="function">
    <text evidence="2">Probably acts as a heme chaperone, transferring heme to an unknown acceptor. Binds one molecule of heme per monomer, possibly covalently. Binds 1 [4Fe-4S] cluster. The cluster is coordinated with 3 cysteines and an exchangeable S-adenosyl-L-methionine.</text>
</comment>
<dbReference type="InterPro" id="IPR034505">
    <property type="entry name" value="Coproporphyrinogen-III_oxidase"/>
</dbReference>
<dbReference type="GO" id="GO:0004109">
    <property type="term" value="F:coproporphyrinogen oxidase activity"/>
    <property type="evidence" value="ECO:0007669"/>
    <property type="project" value="InterPro"/>
</dbReference>
<keyword evidence="5" id="KW-1185">Reference proteome</keyword>
<dbReference type="Proteomes" id="UP000595564">
    <property type="component" value="Chromosome"/>
</dbReference>
<keyword evidence="2" id="KW-0479">Metal-binding</keyword>
<dbReference type="SUPFAM" id="SSF102114">
    <property type="entry name" value="Radical SAM enzymes"/>
    <property type="match status" value="1"/>
</dbReference>
<keyword evidence="2" id="KW-0408">Iron</keyword>
<comment type="subcellular location">
    <subcellularLocation>
        <location evidence="2">Cytoplasm</location>
    </subcellularLocation>
</comment>
<keyword evidence="2" id="KW-0949">S-adenosyl-L-methionine</keyword>
<protein>
    <recommendedName>
        <fullName evidence="2">Heme chaperone HemW</fullName>
    </recommendedName>
</protein>
<dbReference type="GO" id="GO:0051539">
    <property type="term" value="F:4 iron, 4 sulfur cluster binding"/>
    <property type="evidence" value="ECO:0007669"/>
    <property type="project" value="UniProtKB-UniRule"/>
</dbReference>
<evidence type="ECO:0000313" key="5">
    <source>
        <dbReference type="Proteomes" id="UP000595564"/>
    </source>
</evidence>
<dbReference type="CDD" id="cd01335">
    <property type="entry name" value="Radical_SAM"/>
    <property type="match status" value="1"/>
</dbReference>
<dbReference type="RefSeq" id="WP_201328694.1">
    <property type="nucleotide sequence ID" value="NZ_AP017470.1"/>
</dbReference>
<dbReference type="NCBIfam" id="TIGR00539">
    <property type="entry name" value="hemN_rel"/>
    <property type="match status" value="1"/>
</dbReference>
<dbReference type="Gene3D" id="3.80.30.20">
    <property type="entry name" value="tm_1862 like domain"/>
    <property type="match status" value="1"/>
</dbReference>
<dbReference type="SMART" id="SM00729">
    <property type="entry name" value="Elp3"/>
    <property type="match status" value="1"/>
</dbReference>
<dbReference type="SFLD" id="SFLDF00562">
    <property type="entry name" value="HemN-like__clustered_with_heat"/>
    <property type="match status" value="1"/>
</dbReference>
<dbReference type="GO" id="GO:0046872">
    <property type="term" value="F:metal ion binding"/>
    <property type="evidence" value="ECO:0007669"/>
    <property type="project" value="UniProtKB-UniRule"/>
</dbReference>
<dbReference type="SFLD" id="SFLDS00029">
    <property type="entry name" value="Radical_SAM"/>
    <property type="match status" value="1"/>
</dbReference>
<accession>A0A7R6PLM4</accession>
<comment type="similarity">
    <text evidence="1">Belongs to the anaerobic coproporphyrinogen-III oxidase family. HemW subfamily.</text>
</comment>
<keyword evidence="2" id="KW-0004">4Fe-4S</keyword>
<evidence type="ECO:0000313" key="4">
    <source>
        <dbReference type="EMBL" id="BBB32347.1"/>
    </source>
</evidence>
<dbReference type="InterPro" id="IPR004559">
    <property type="entry name" value="HemW-like"/>
</dbReference>